<organism evidence="4 5">
    <name type="scientific">Cochliobolus sativus (strain ND90Pr / ATCC 201652)</name>
    <name type="common">Common root rot and spot blotch fungus</name>
    <name type="synonym">Bipolaris sorokiniana</name>
    <dbReference type="NCBI Taxonomy" id="665912"/>
    <lineage>
        <taxon>Eukaryota</taxon>
        <taxon>Fungi</taxon>
        <taxon>Dikarya</taxon>
        <taxon>Ascomycota</taxon>
        <taxon>Pezizomycotina</taxon>
        <taxon>Dothideomycetes</taxon>
        <taxon>Pleosporomycetidae</taxon>
        <taxon>Pleosporales</taxon>
        <taxon>Pleosporineae</taxon>
        <taxon>Pleosporaceae</taxon>
        <taxon>Bipolaris</taxon>
    </lineage>
</organism>
<dbReference type="PANTHER" id="PTHR10039:SF5">
    <property type="entry name" value="NACHT DOMAIN-CONTAINING PROTEIN"/>
    <property type="match status" value="1"/>
</dbReference>
<dbReference type="Pfam" id="PF24883">
    <property type="entry name" value="NPHP3_N"/>
    <property type="match status" value="1"/>
</dbReference>
<accession>M2S8U5</accession>
<dbReference type="Proteomes" id="UP000016934">
    <property type="component" value="Unassembled WGS sequence"/>
</dbReference>
<evidence type="ECO:0000259" key="3">
    <source>
        <dbReference type="Pfam" id="PF25053"/>
    </source>
</evidence>
<evidence type="ECO:0000256" key="1">
    <source>
        <dbReference type="ARBA" id="ARBA00022737"/>
    </source>
</evidence>
<dbReference type="GeneID" id="19133500"/>
<feature type="domain" description="Nephrocystin 3-like N-terminal" evidence="2">
    <location>
        <begin position="30"/>
        <end position="199"/>
    </location>
</feature>
<dbReference type="AlphaFoldDB" id="M2S8U5"/>
<dbReference type="EMBL" id="KB445654">
    <property type="protein sequence ID" value="EMD58985.1"/>
    <property type="molecule type" value="Genomic_DNA"/>
</dbReference>
<dbReference type="InterPro" id="IPR056693">
    <property type="entry name" value="DUF7791"/>
</dbReference>
<proteinExistence type="predicted"/>
<reference evidence="4 5" key="1">
    <citation type="journal article" date="2012" name="PLoS Pathog.">
        <title>Diverse lifestyles and strategies of plant pathogenesis encoded in the genomes of eighteen Dothideomycetes fungi.</title>
        <authorList>
            <person name="Ohm R.A."/>
            <person name="Feau N."/>
            <person name="Henrissat B."/>
            <person name="Schoch C.L."/>
            <person name="Horwitz B.A."/>
            <person name="Barry K.W."/>
            <person name="Condon B.J."/>
            <person name="Copeland A.C."/>
            <person name="Dhillon B."/>
            <person name="Glaser F."/>
            <person name="Hesse C.N."/>
            <person name="Kosti I."/>
            <person name="LaButti K."/>
            <person name="Lindquist E.A."/>
            <person name="Lucas S."/>
            <person name="Salamov A.A."/>
            <person name="Bradshaw R.E."/>
            <person name="Ciuffetti L."/>
            <person name="Hamelin R.C."/>
            <person name="Kema G.H.J."/>
            <person name="Lawrence C."/>
            <person name="Scott J.A."/>
            <person name="Spatafora J.W."/>
            <person name="Turgeon B.G."/>
            <person name="de Wit P.J.G.M."/>
            <person name="Zhong S."/>
            <person name="Goodwin S.B."/>
            <person name="Grigoriev I.V."/>
        </authorList>
    </citation>
    <scope>NUCLEOTIDE SEQUENCE [LARGE SCALE GENOMIC DNA]</scope>
    <source>
        <strain evidence="5">ND90Pr / ATCC 201652</strain>
    </source>
</reference>
<evidence type="ECO:0000259" key="2">
    <source>
        <dbReference type="Pfam" id="PF24883"/>
    </source>
</evidence>
<dbReference type="InterPro" id="IPR027417">
    <property type="entry name" value="P-loop_NTPase"/>
</dbReference>
<dbReference type="Pfam" id="PF25053">
    <property type="entry name" value="DUF7791"/>
    <property type="match status" value="1"/>
</dbReference>
<dbReference type="RefSeq" id="XP_007705433.1">
    <property type="nucleotide sequence ID" value="XM_007707243.1"/>
</dbReference>
<dbReference type="eggNOG" id="ENOG502SHWY">
    <property type="taxonomic scope" value="Eukaryota"/>
</dbReference>
<keyword evidence="5" id="KW-1185">Reference proteome</keyword>
<gene>
    <name evidence="4" type="ORF">COCSADRAFT_185501</name>
</gene>
<keyword evidence="1" id="KW-0677">Repeat</keyword>
<dbReference type="PANTHER" id="PTHR10039">
    <property type="entry name" value="AMELOGENIN"/>
    <property type="match status" value="1"/>
</dbReference>
<dbReference type="STRING" id="665912.M2S8U5"/>
<name>M2S8U5_COCSN</name>
<reference evidence="5" key="2">
    <citation type="journal article" date="2013" name="PLoS Genet.">
        <title>Comparative genome structure, secondary metabolite, and effector coding capacity across Cochliobolus pathogens.</title>
        <authorList>
            <person name="Condon B.J."/>
            <person name="Leng Y."/>
            <person name="Wu D."/>
            <person name="Bushley K.E."/>
            <person name="Ohm R.A."/>
            <person name="Otillar R."/>
            <person name="Martin J."/>
            <person name="Schackwitz W."/>
            <person name="Grimwood J."/>
            <person name="MohdZainudin N."/>
            <person name="Xue C."/>
            <person name="Wang R."/>
            <person name="Manning V.A."/>
            <person name="Dhillon B."/>
            <person name="Tu Z.J."/>
            <person name="Steffenson B.J."/>
            <person name="Salamov A."/>
            <person name="Sun H."/>
            <person name="Lowry S."/>
            <person name="LaButti K."/>
            <person name="Han J."/>
            <person name="Copeland A."/>
            <person name="Lindquist E."/>
            <person name="Barry K."/>
            <person name="Schmutz J."/>
            <person name="Baker S.E."/>
            <person name="Ciuffetti L.M."/>
            <person name="Grigoriev I.V."/>
            <person name="Zhong S."/>
            <person name="Turgeon B.G."/>
        </authorList>
    </citation>
    <scope>NUCLEOTIDE SEQUENCE [LARGE SCALE GENOMIC DNA]</scope>
    <source>
        <strain evidence="5">ND90Pr / ATCC 201652</strain>
    </source>
</reference>
<evidence type="ECO:0000313" key="5">
    <source>
        <dbReference type="Proteomes" id="UP000016934"/>
    </source>
</evidence>
<dbReference type="InterPro" id="IPR056884">
    <property type="entry name" value="NPHP3-like_N"/>
</dbReference>
<evidence type="ECO:0000313" key="4">
    <source>
        <dbReference type="EMBL" id="EMD58985.1"/>
    </source>
</evidence>
<dbReference type="HOGENOM" id="CLU_002341_7_0_1"/>
<feature type="domain" description="DUF7791" evidence="3">
    <location>
        <begin position="311"/>
        <end position="393"/>
    </location>
</feature>
<dbReference type="Gene3D" id="3.40.50.300">
    <property type="entry name" value="P-loop containing nucleotide triphosphate hydrolases"/>
    <property type="match status" value="1"/>
</dbReference>
<dbReference type="SUPFAM" id="SSF52540">
    <property type="entry name" value="P-loop containing nucleoside triphosphate hydrolases"/>
    <property type="match status" value="1"/>
</dbReference>
<dbReference type="KEGG" id="bsc:COCSADRAFT_185501"/>
<dbReference type="OrthoDB" id="443402at2759"/>
<protein>
    <submittedName>
        <fullName evidence="4">Uncharacterized protein</fullName>
    </submittedName>
</protein>
<dbReference type="OMA" id="NNREDIH"/>
<sequence>MNARHDQISKAHNETFEWAYTSQSTADHSCKQFKFAEWLRSGDGHYWIAGKPGSGKSTLVKFLYDNPRTLLELEDWRGQKELVIASFFFWNSGTEGQRSVEGLLQSLLYEILRKCPNLIPIVAPQRWQEWSLNHSESVPWFQREMKDAFRRIQGQGAIFAKSCFFIDGLDEYDGDQLDLISILQDLTLSPDIKLRVSSRPWNVFQDAFGQNTERRLLFKDLTKPDIERFVRDKLESSPQFKSLTAMDNRYDEIVEEIVQNADGVFLWVFLIVRSLLQGLVNCDRLSELQRRIHMLPSTLGKYFLHIISTTDETYSERAAETFEIALKAIRPLDLLIYSYLDEEDPYYGINAEIKDLSLQETMHRLQAMKRRLNVHCNGLLEITIKSSSKRDAVLEMVNEDDLQIVRLFLDIGADPKEQQQACVAWEITLQRLENLAKRDDIVHSRRDEMLKCIEQYRSIFLAYGVELTPTKPSVDLNAHEDAWGTMHSPD</sequence>